<accession>A0ABM0ZCT9</accession>
<proteinExistence type="predicted"/>
<dbReference type="Proteomes" id="UP000694864">
    <property type="component" value="Chromosome 6"/>
</dbReference>
<evidence type="ECO:0000313" key="2">
    <source>
        <dbReference type="Proteomes" id="UP000694864"/>
    </source>
</evidence>
<reference evidence="3" key="2">
    <citation type="submission" date="2025-08" db="UniProtKB">
        <authorList>
            <consortium name="RefSeq"/>
        </authorList>
    </citation>
    <scope>IDENTIFICATION</scope>
    <source>
        <tissue evidence="3">Leaf</tissue>
    </source>
</reference>
<name>A0ABM0ZCT9_CAMSA</name>
<keyword evidence="2" id="KW-1185">Reference proteome</keyword>
<dbReference type="RefSeq" id="XP_010513946.1">
    <property type="nucleotide sequence ID" value="XM_010515644.2"/>
</dbReference>
<dbReference type="GeneID" id="104789962"/>
<gene>
    <name evidence="3" type="primary">LOC104789962</name>
</gene>
<protein>
    <submittedName>
        <fullName evidence="3">Protein LOW PSII ACCUMULATION 1, chloroplastic-like isoform X2</fullName>
    </submittedName>
</protein>
<evidence type="ECO:0000256" key="1">
    <source>
        <dbReference type="SAM" id="MobiDB-lite"/>
    </source>
</evidence>
<feature type="region of interest" description="Disordered" evidence="1">
    <location>
        <begin position="61"/>
        <end position="82"/>
    </location>
</feature>
<feature type="region of interest" description="Disordered" evidence="1">
    <location>
        <begin position="1"/>
        <end position="32"/>
    </location>
</feature>
<sequence length="110" mass="12172">MVVAAASLSKKKSTPSLNRHLLPRVSNPYSRVKKRRPWLTPGDSTLFYSRRNWDSHLLVFASSSPSSSPPSPNSPTDDLTAESCVNTGLDLFKRGRIRDGLKNDEDNSDA</sequence>
<organism evidence="2 3">
    <name type="scientific">Camelina sativa</name>
    <name type="common">False flax</name>
    <name type="synonym">Myagrum sativum</name>
    <dbReference type="NCBI Taxonomy" id="90675"/>
    <lineage>
        <taxon>Eukaryota</taxon>
        <taxon>Viridiplantae</taxon>
        <taxon>Streptophyta</taxon>
        <taxon>Embryophyta</taxon>
        <taxon>Tracheophyta</taxon>
        <taxon>Spermatophyta</taxon>
        <taxon>Magnoliopsida</taxon>
        <taxon>eudicotyledons</taxon>
        <taxon>Gunneridae</taxon>
        <taxon>Pentapetalae</taxon>
        <taxon>rosids</taxon>
        <taxon>malvids</taxon>
        <taxon>Brassicales</taxon>
        <taxon>Brassicaceae</taxon>
        <taxon>Camelineae</taxon>
        <taxon>Camelina</taxon>
    </lineage>
</organism>
<reference evidence="2" key="1">
    <citation type="journal article" date="2014" name="Nat. Commun.">
        <title>The emerging biofuel crop Camelina sativa retains a highly undifferentiated hexaploid genome structure.</title>
        <authorList>
            <person name="Kagale S."/>
            <person name="Koh C."/>
            <person name="Nixon J."/>
            <person name="Bollina V."/>
            <person name="Clarke W.E."/>
            <person name="Tuteja R."/>
            <person name="Spillane C."/>
            <person name="Robinson S.J."/>
            <person name="Links M.G."/>
            <person name="Clarke C."/>
            <person name="Higgins E.E."/>
            <person name="Huebert T."/>
            <person name="Sharpe A.G."/>
            <person name="Parkin I.A."/>
        </authorList>
    </citation>
    <scope>NUCLEOTIDE SEQUENCE [LARGE SCALE GENOMIC DNA]</scope>
    <source>
        <strain evidence="2">cv. DH55</strain>
    </source>
</reference>
<evidence type="ECO:0000313" key="3">
    <source>
        <dbReference type="RefSeq" id="XP_010513946.1"/>
    </source>
</evidence>